<feature type="signal peptide" evidence="9">
    <location>
        <begin position="1"/>
        <end position="19"/>
    </location>
</feature>
<dbReference type="PROSITE" id="PS50835">
    <property type="entry name" value="IG_LIKE"/>
    <property type="match status" value="5"/>
</dbReference>
<feature type="chain" id="PRO_5002635873" evidence="9">
    <location>
        <begin position="20"/>
        <end position="562"/>
    </location>
</feature>
<dbReference type="InterPro" id="IPR036179">
    <property type="entry name" value="Ig-like_dom_sf"/>
</dbReference>
<evidence type="ECO:0000259" key="10">
    <source>
        <dbReference type="PROSITE" id="PS50835"/>
    </source>
</evidence>
<dbReference type="FunFam" id="2.60.40.10:FF:001690">
    <property type="entry name" value="Immunoglobulin heavy constant epsilon"/>
    <property type="match status" value="1"/>
</dbReference>
<dbReference type="AlphaFoldDB" id="A1L3I1"/>
<dbReference type="InterPro" id="IPR003597">
    <property type="entry name" value="Ig_C1-set"/>
</dbReference>
<keyword evidence="9" id="KW-0732">Signal</keyword>
<reference evidence="11" key="1">
    <citation type="submission" date="2006-12" db="EMBL/GenBank/DDBJ databases">
        <authorList>
            <consortium name="NIH - Xenopus Gene Collection (XGC) project"/>
        </authorList>
    </citation>
    <scope>NUCLEOTIDE SEQUENCE [LARGE SCALE MRNA]</scope>
    <source>
        <tissue evidence="11">Spleen</tissue>
    </source>
</reference>
<feature type="domain" description="Ig-like" evidence="10">
    <location>
        <begin position="356"/>
        <end position="453"/>
    </location>
</feature>
<feature type="region of interest" description="Disordered" evidence="8">
    <location>
        <begin position="297"/>
        <end position="321"/>
    </location>
</feature>
<evidence type="ECO:0000256" key="8">
    <source>
        <dbReference type="SAM" id="MobiDB-lite"/>
    </source>
</evidence>
<evidence type="ECO:0000256" key="6">
    <source>
        <dbReference type="ARBA" id="ARBA00023157"/>
    </source>
</evidence>
<dbReference type="SMART" id="SM00407">
    <property type="entry name" value="IGc1"/>
    <property type="match status" value="4"/>
</dbReference>
<evidence type="ECO:0000256" key="9">
    <source>
        <dbReference type="SAM" id="SignalP"/>
    </source>
</evidence>
<evidence type="ECO:0000256" key="5">
    <source>
        <dbReference type="ARBA" id="ARBA00023136"/>
    </source>
</evidence>
<dbReference type="InterPro" id="IPR013106">
    <property type="entry name" value="Ig_V-set"/>
</dbReference>
<evidence type="ECO:0000256" key="2">
    <source>
        <dbReference type="ARBA" id="ARBA00004613"/>
    </source>
</evidence>
<keyword evidence="7" id="KW-0393">Immunoglobulin domain</keyword>
<organism evidence="11">
    <name type="scientific">Xenopus laevis</name>
    <name type="common">African clawed frog</name>
    <dbReference type="NCBI Taxonomy" id="8355"/>
    <lineage>
        <taxon>Eukaryota</taxon>
        <taxon>Metazoa</taxon>
        <taxon>Chordata</taxon>
        <taxon>Craniata</taxon>
        <taxon>Vertebrata</taxon>
        <taxon>Euteleostomi</taxon>
        <taxon>Amphibia</taxon>
        <taxon>Batrachia</taxon>
        <taxon>Anura</taxon>
        <taxon>Pipoidea</taxon>
        <taxon>Pipidae</taxon>
        <taxon>Xenopodinae</taxon>
        <taxon>Xenopus</taxon>
        <taxon>Xenopus</taxon>
    </lineage>
</organism>
<evidence type="ECO:0000256" key="1">
    <source>
        <dbReference type="ARBA" id="ARBA00004236"/>
    </source>
</evidence>
<dbReference type="SMART" id="SM00409">
    <property type="entry name" value="IG"/>
    <property type="match status" value="1"/>
</dbReference>
<dbReference type="FunFam" id="2.60.40.10:FF:000998">
    <property type="entry name" value="Immunoglobulin heavy constant epsilon"/>
    <property type="match status" value="1"/>
</dbReference>
<dbReference type="GO" id="GO:0005576">
    <property type="term" value="C:extracellular region"/>
    <property type="evidence" value="ECO:0007669"/>
    <property type="project" value="UniProtKB-SubCell"/>
</dbReference>
<dbReference type="InterPro" id="IPR013783">
    <property type="entry name" value="Ig-like_fold"/>
</dbReference>
<dbReference type="InterPro" id="IPR007110">
    <property type="entry name" value="Ig-like_dom"/>
</dbReference>
<keyword evidence="3" id="KW-1003">Cell membrane</keyword>
<dbReference type="CDD" id="cd21817">
    <property type="entry name" value="IgC1_CH1_IgEG"/>
    <property type="match status" value="1"/>
</dbReference>
<name>A1L3I1_XENLA</name>
<evidence type="ECO:0000256" key="4">
    <source>
        <dbReference type="ARBA" id="ARBA00022525"/>
    </source>
</evidence>
<dbReference type="FunFam" id="2.60.40.10:FF:001532">
    <property type="entry name" value="Immunoglobulin heavy variable 1-3"/>
    <property type="match status" value="1"/>
</dbReference>
<dbReference type="EMBL" id="BC130111">
    <property type="protein sequence ID" value="AAI30112.1"/>
    <property type="molecule type" value="mRNA"/>
</dbReference>
<keyword evidence="6" id="KW-1015">Disulfide bond</keyword>
<feature type="domain" description="Ig-like" evidence="10">
    <location>
        <begin position="462"/>
        <end position="557"/>
    </location>
</feature>
<dbReference type="FunFam" id="2.60.40.10:FF:001540">
    <property type="entry name" value="Immunoglobulin heavy constant gamma 1"/>
    <property type="match status" value="1"/>
</dbReference>
<evidence type="ECO:0000256" key="3">
    <source>
        <dbReference type="ARBA" id="ARBA00022475"/>
    </source>
</evidence>
<keyword evidence="5" id="KW-0472">Membrane</keyword>
<evidence type="ECO:0000313" key="11">
    <source>
        <dbReference type="EMBL" id="AAI30112.1"/>
    </source>
</evidence>
<comment type="subcellular location">
    <subcellularLocation>
        <location evidence="1">Cell membrane</location>
    </subcellularLocation>
    <subcellularLocation>
        <location evidence="2">Secreted</location>
    </subcellularLocation>
</comment>
<dbReference type="GO" id="GO:1903131">
    <property type="term" value="P:mononuclear cell differentiation"/>
    <property type="evidence" value="ECO:0007669"/>
    <property type="project" value="UniProtKB-ARBA"/>
</dbReference>
<feature type="domain" description="Ig-like" evidence="10">
    <location>
        <begin position="253"/>
        <end position="347"/>
    </location>
</feature>
<sequence length="562" mass="62555">MKLFIVCLLFLSGLSGVHCDVQLDQSESVVIKPGGSHKLSCTASGFKFSSYWMNWVRQDPDKRLQWVSRITNDGDITYYNDSFKGRFTISRDNNKNNLYLQMNNLQTEDTAVYYCGRDTWFGADNGFDYWGSGTMVTVTSATLHAPSVFPLRPCCGSSSSDSHVTIGCLSTGFLPAPVDVKWNSGSITSGLKNFPAVLQQSGLFASSSQLTIPLSDWKAKKSFECNVEHKPTSTKVTQKIECQDEPEPEPIKPTVEILQGPCASSESVELLCLITGYAPSEIKVQWLLNGQVTEISPSNSKPCKEENDTFSSRSKVSVPKEDWNSGDSYTCKVTHPASHTKTEASTKKCDDTAITPKVDVLPPSPKDLLVTKEAKVYCVISRMTSTDDLTVQWSRSDGKKALAFDSAPEKAYDGTFTVKSTLKISPGDWENKKQFNCKVVHPDLPSPIEKSIQKSQDPGTEPTITLLPPSDDELRNDFISLICMLKNFRPQDIYVFWKKDGVTLEEDYYMTTTPVLEEEEEGFISFSKLTIARSDWMRGATYSCIAAHNTISQRDIKKNRGK</sequence>
<feature type="domain" description="Ig-like" evidence="10">
    <location>
        <begin position="31"/>
        <end position="115"/>
    </location>
</feature>
<dbReference type="SUPFAM" id="SSF48726">
    <property type="entry name" value="Immunoglobulin"/>
    <property type="match status" value="5"/>
</dbReference>
<protein>
    <submittedName>
        <fullName evidence="11">LOC398774 protein</fullName>
    </submittedName>
</protein>
<dbReference type="FunFam" id="2.60.40.10:FF:000463">
    <property type="entry name" value="Immunoglobulin heavy constant gamma 1"/>
    <property type="match status" value="1"/>
</dbReference>
<dbReference type="CDD" id="cd07696">
    <property type="entry name" value="IgC1_CH3_IgAEM_CH2_IgG"/>
    <property type="match status" value="1"/>
</dbReference>
<keyword evidence="4" id="KW-0964">Secreted</keyword>
<feature type="domain" description="Ig-like" evidence="10">
    <location>
        <begin position="146"/>
        <end position="237"/>
    </location>
</feature>
<dbReference type="Pfam" id="PF07654">
    <property type="entry name" value="C1-set"/>
    <property type="match status" value="4"/>
</dbReference>
<proteinExistence type="evidence at transcript level"/>
<evidence type="ECO:0000256" key="7">
    <source>
        <dbReference type="ARBA" id="ARBA00023319"/>
    </source>
</evidence>
<dbReference type="SMR" id="A1L3I1"/>
<dbReference type="CDD" id="cd05847">
    <property type="entry name" value="IgC1_CH2_IgE"/>
    <property type="match status" value="1"/>
</dbReference>
<dbReference type="InterPro" id="IPR003599">
    <property type="entry name" value="Ig_sub"/>
</dbReference>
<dbReference type="Pfam" id="PF07686">
    <property type="entry name" value="V-set"/>
    <property type="match status" value="1"/>
</dbReference>
<dbReference type="PROSITE" id="PS00290">
    <property type="entry name" value="IG_MHC"/>
    <property type="match status" value="4"/>
</dbReference>
<dbReference type="SMART" id="SM00406">
    <property type="entry name" value="IGv"/>
    <property type="match status" value="1"/>
</dbReference>
<dbReference type="CDD" id="cd04981">
    <property type="entry name" value="IgV_H"/>
    <property type="match status" value="1"/>
</dbReference>
<dbReference type="PANTHER" id="PTHR23411">
    <property type="entry name" value="TAPASIN"/>
    <property type="match status" value="1"/>
</dbReference>
<gene>
    <name evidence="11" type="primary">LOC398774</name>
</gene>
<dbReference type="Gene3D" id="2.60.40.10">
    <property type="entry name" value="Immunoglobulins"/>
    <property type="match status" value="5"/>
</dbReference>
<accession>A1L3I1</accession>
<dbReference type="GO" id="GO:0005886">
    <property type="term" value="C:plasma membrane"/>
    <property type="evidence" value="ECO:0007669"/>
    <property type="project" value="UniProtKB-SubCell"/>
</dbReference>
<dbReference type="InterPro" id="IPR050380">
    <property type="entry name" value="Immune_Resp_Modulators"/>
</dbReference>
<dbReference type="InterPro" id="IPR003006">
    <property type="entry name" value="Ig/MHC_CS"/>
</dbReference>
<dbReference type="GO" id="GO:0042113">
    <property type="term" value="P:B cell activation"/>
    <property type="evidence" value="ECO:0007669"/>
    <property type="project" value="UniProtKB-ARBA"/>
</dbReference>